<gene>
    <name evidence="2" type="ORF">PODLI_1B041295</name>
</gene>
<organism evidence="2 3">
    <name type="scientific">Podarcis lilfordi</name>
    <name type="common">Lilford's wall lizard</name>
    <dbReference type="NCBI Taxonomy" id="74358"/>
    <lineage>
        <taxon>Eukaryota</taxon>
        <taxon>Metazoa</taxon>
        <taxon>Chordata</taxon>
        <taxon>Craniata</taxon>
        <taxon>Vertebrata</taxon>
        <taxon>Euteleostomi</taxon>
        <taxon>Lepidosauria</taxon>
        <taxon>Squamata</taxon>
        <taxon>Bifurcata</taxon>
        <taxon>Unidentata</taxon>
        <taxon>Episquamata</taxon>
        <taxon>Laterata</taxon>
        <taxon>Lacertibaenia</taxon>
        <taxon>Lacertidae</taxon>
        <taxon>Podarcis</taxon>
    </lineage>
</organism>
<keyword evidence="1" id="KW-1133">Transmembrane helix</keyword>
<protein>
    <submittedName>
        <fullName evidence="2">Uncharacterized protein</fullName>
    </submittedName>
</protein>
<evidence type="ECO:0000313" key="3">
    <source>
        <dbReference type="Proteomes" id="UP001178461"/>
    </source>
</evidence>
<name>A0AA35L213_9SAUR</name>
<proteinExistence type="predicted"/>
<accession>A0AA35L213</accession>
<evidence type="ECO:0000256" key="1">
    <source>
        <dbReference type="SAM" id="Phobius"/>
    </source>
</evidence>
<reference evidence="2" key="1">
    <citation type="submission" date="2022-12" db="EMBL/GenBank/DDBJ databases">
        <authorList>
            <person name="Alioto T."/>
            <person name="Alioto T."/>
            <person name="Gomez Garrido J."/>
        </authorList>
    </citation>
    <scope>NUCLEOTIDE SEQUENCE</scope>
</reference>
<keyword evidence="1" id="KW-0472">Membrane</keyword>
<dbReference type="EMBL" id="OX395137">
    <property type="protein sequence ID" value="CAI5788430.1"/>
    <property type="molecule type" value="Genomic_DNA"/>
</dbReference>
<dbReference type="Proteomes" id="UP001178461">
    <property type="component" value="Chromosome 12"/>
</dbReference>
<sequence>MSGMACTASNWLLELPAANQKPRFGSRTDFRNGFCSTAEVRLYNFITLFYVAVSKAAVVNLLLDDLDNNSHKLQTAYADGSCIPKQLEGHQVVKTTLGPSTCVMLVALRVTGLLLLTLVWC</sequence>
<feature type="transmembrane region" description="Helical" evidence="1">
    <location>
        <begin position="42"/>
        <end position="63"/>
    </location>
</feature>
<evidence type="ECO:0000313" key="2">
    <source>
        <dbReference type="EMBL" id="CAI5788430.1"/>
    </source>
</evidence>
<keyword evidence="3" id="KW-1185">Reference proteome</keyword>
<keyword evidence="1" id="KW-0812">Transmembrane</keyword>
<feature type="transmembrane region" description="Helical" evidence="1">
    <location>
        <begin position="97"/>
        <end position="120"/>
    </location>
</feature>
<dbReference type="AlphaFoldDB" id="A0AA35L213"/>